<feature type="transmembrane region" description="Helical" evidence="6">
    <location>
        <begin position="214"/>
        <end position="237"/>
    </location>
</feature>
<evidence type="ECO:0000313" key="7">
    <source>
        <dbReference type="EMBL" id="KAJ4757372.1"/>
    </source>
</evidence>
<dbReference type="PANTHER" id="PTHR11206">
    <property type="entry name" value="MULTIDRUG RESISTANCE PROTEIN"/>
    <property type="match status" value="1"/>
</dbReference>
<sequence>MTKSRERKRLGDYKRDSAIIGIDEVFVIVRSFLVSCGTSLYARNLLEMEQEAPLLLPNSRSLLDEIRRQLYLAGPLVLVNLLQYCIQVISLMFAGHLGELALSGASVATSFANVTGFSVLLGMGTALDTFCGQAYGAKQYHTLGMYLQRAMFVLLLASIPLAMIWAFTGRILKFLGQNPEISAEAGIYTRWLIPSLFAYGLLQCHVRFLQSQNIVLPMVICSGITVLVHVPLCWVLVVKAGFGNRGAALATAVSYWINLVMLGMYVNFSRACRRTWTGLSKDAFSDLIAFVRLAIPSAFMICLEYWAFEMVVLLAGFLPDPKIETSVLSITLNTMWMVYMIPTGLSSAISIRVSNELGSGNPRGTQLSVKAAFVICLTQGLIVATITIFVRDIWGFLYSNEMEVVRYVSAMMPILATSDFMDGIQCTLSGVARGCGWQNICSIINLAAYYLVGIPSAVFLAFSLHFGGQGLWMGIICAMVVQLIILVWIIVRTDWHHETVSAQERIQKSHGVNESM</sequence>
<feature type="transmembrane region" description="Helical" evidence="6">
    <location>
        <begin position="470"/>
        <end position="491"/>
    </location>
</feature>
<dbReference type="Pfam" id="PF01554">
    <property type="entry name" value="MatE"/>
    <property type="match status" value="2"/>
</dbReference>
<evidence type="ECO:0000256" key="3">
    <source>
        <dbReference type="ARBA" id="ARBA00022692"/>
    </source>
</evidence>
<evidence type="ECO:0000256" key="1">
    <source>
        <dbReference type="ARBA" id="ARBA00004141"/>
    </source>
</evidence>
<feature type="transmembrane region" description="Helical" evidence="6">
    <location>
        <begin position="249"/>
        <end position="268"/>
    </location>
</feature>
<keyword evidence="8" id="KW-1185">Reference proteome</keyword>
<feature type="transmembrane region" description="Helical" evidence="6">
    <location>
        <begin position="185"/>
        <end position="202"/>
    </location>
</feature>
<feature type="transmembrane region" description="Helical" evidence="6">
    <location>
        <begin position="443"/>
        <end position="464"/>
    </location>
</feature>
<feature type="transmembrane region" description="Helical" evidence="6">
    <location>
        <begin position="410"/>
        <end position="431"/>
    </location>
</feature>
<dbReference type="GO" id="GO:0042910">
    <property type="term" value="F:xenobiotic transmembrane transporter activity"/>
    <property type="evidence" value="ECO:0007669"/>
    <property type="project" value="InterPro"/>
</dbReference>
<feature type="transmembrane region" description="Helical" evidence="6">
    <location>
        <begin position="371"/>
        <end position="390"/>
    </location>
</feature>
<comment type="caution">
    <text evidence="7">The sequence shown here is derived from an EMBL/GenBank/DDBJ whole genome shotgun (WGS) entry which is preliminary data.</text>
</comment>
<accession>A0AAV8CNK3</accession>
<feature type="transmembrane region" description="Helical" evidence="6">
    <location>
        <begin position="289"/>
        <end position="308"/>
    </location>
</feature>
<evidence type="ECO:0000256" key="6">
    <source>
        <dbReference type="RuleBase" id="RU004914"/>
    </source>
</evidence>
<protein>
    <recommendedName>
        <fullName evidence="6">Protein DETOXIFICATION</fullName>
    </recommendedName>
    <alternativeName>
        <fullName evidence="6">Multidrug and toxic compound extrusion protein</fullName>
    </alternativeName>
</protein>
<reference evidence="7" key="1">
    <citation type="submission" date="2022-08" db="EMBL/GenBank/DDBJ databases">
        <authorList>
            <person name="Marques A."/>
        </authorList>
    </citation>
    <scope>NUCLEOTIDE SEQUENCE</scope>
    <source>
        <strain evidence="7">RhyPub2mFocal</strain>
        <tissue evidence="7">Leaves</tissue>
    </source>
</reference>
<organism evidence="7 8">
    <name type="scientific">Rhynchospora pubera</name>
    <dbReference type="NCBI Taxonomy" id="906938"/>
    <lineage>
        <taxon>Eukaryota</taxon>
        <taxon>Viridiplantae</taxon>
        <taxon>Streptophyta</taxon>
        <taxon>Embryophyta</taxon>
        <taxon>Tracheophyta</taxon>
        <taxon>Spermatophyta</taxon>
        <taxon>Magnoliopsida</taxon>
        <taxon>Liliopsida</taxon>
        <taxon>Poales</taxon>
        <taxon>Cyperaceae</taxon>
        <taxon>Cyperoideae</taxon>
        <taxon>Rhynchosporeae</taxon>
        <taxon>Rhynchospora</taxon>
    </lineage>
</organism>
<keyword evidence="4 6" id="KW-1133">Transmembrane helix</keyword>
<dbReference type="GO" id="GO:1990961">
    <property type="term" value="P:xenobiotic detoxification by transmembrane export across the plasma membrane"/>
    <property type="evidence" value="ECO:0007669"/>
    <property type="project" value="InterPro"/>
</dbReference>
<feature type="transmembrane region" description="Helical" evidence="6">
    <location>
        <begin position="100"/>
        <end position="125"/>
    </location>
</feature>
<dbReference type="GO" id="GO:0016020">
    <property type="term" value="C:membrane"/>
    <property type="evidence" value="ECO:0007669"/>
    <property type="project" value="UniProtKB-SubCell"/>
</dbReference>
<dbReference type="InterPro" id="IPR045069">
    <property type="entry name" value="MATE_euk"/>
</dbReference>
<keyword evidence="5 6" id="KW-0472">Membrane</keyword>
<name>A0AAV8CNK3_9POAL</name>
<feature type="transmembrane region" description="Helical" evidence="6">
    <location>
        <begin position="146"/>
        <end position="165"/>
    </location>
</feature>
<dbReference type="NCBIfam" id="TIGR00797">
    <property type="entry name" value="matE"/>
    <property type="match status" value="1"/>
</dbReference>
<evidence type="ECO:0000256" key="4">
    <source>
        <dbReference type="ARBA" id="ARBA00022989"/>
    </source>
</evidence>
<gene>
    <name evidence="7" type="ORF">LUZ62_067747</name>
</gene>
<feature type="transmembrane region" description="Helical" evidence="6">
    <location>
        <begin position="328"/>
        <end position="351"/>
    </location>
</feature>
<evidence type="ECO:0000256" key="5">
    <source>
        <dbReference type="ARBA" id="ARBA00023136"/>
    </source>
</evidence>
<comment type="subcellular location">
    <subcellularLocation>
        <location evidence="1">Membrane</location>
        <topology evidence="1">Multi-pass membrane protein</topology>
    </subcellularLocation>
</comment>
<dbReference type="CDD" id="cd13132">
    <property type="entry name" value="MATE_eukaryotic"/>
    <property type="match status" value="1"/>
</dbReference>
<dbReference type="EMBL" id="JAMFTS010000004">
    <property type="protein sequence ID" value="KAJ4757372.1"/>
    <property type="molecule type" value="Genomic_DNA"/>
</dbReference>
<dbReference type="AlphaFoldDB" id="A0AAV8CNK3"/>
<dbReference type="GO" id="GO:0015297">
    <property type="term" value="F:antiporter activity"/>
    <property type="evidence" value="ECO:0007669"/>
    <property type="project" value="InterPro"/>
</dbReference>
<comment type="similarity">
    <text evidence="2 6">Belongs to the multi antimicrobial extrusion (MATE) (TC 2.A.66.1) family.</text>
</comment>
<dbReference type="Proteomes" id="UP001140206">
    <property type="component" value="Chromosome 4"/>
</dbReference>
<evidence type="ECO:0000256" key="2">
    <source>
        <dbReference type="ARBA" id="ARBA00010199"/>
    </source>
</evidence>
<dbReference type="InterPro" id="IPR002528">
    <property type="entry name" value="MATE_fam"/>
</dbReference>
<feature type="transmembrane region" description="Helical" evidence="6">
    <location>
        <begin position="70"/>
        <end position="94"/>
    </location>
</feature>
<keyword evidence="3 6" id="KW-0812">Transmembrane</keyword>
<evidence type="ECO:0000313" key="8">
    <source>
        <dbReference type="Proteomes" id="UP001140206"/>
    </source>
</evidence>
<proteinExistence type="inferred from homology"/>